<organism evidence="3 4">
    <name type="scientific">Oikopleura dioica</name>
    <name type="common">Tunicate</name>
    <dbReference type="NCBI Taxonomy" id="34765"/>
    <lineage>
        <taxon>Eukaryota</taxon>
        <taxon>Metazoa</taxon>
        <taxon>Chordata</taxon>
        <taxon>Tunicata</taxon>
        <taxon>Appendicularia</taxon>
        <taxon>Copelata</taxon>
        <taxon>Oikopleuridae</taxon>
        <taxon>Oikopleura</taxon>
    </lineage>
</organism>
<evidence type="ECO:0000313" key="3">
    <source>
        <dbReference type="EMBL" id="CAG5104191.1"/>
    </source>
</evidence>
<reference evidence="3 4" key="1">
    <citation type="submission" date="2021-04" db="EMBL/GenBank/DDBJ databases">
        <authorList>
            <person name="Bliznina A."/>
        </authorList>
    </citation>
    <scope>NUCLEOTIDE SEQUENCE [LARGE SCALE GENOMIC DNA]</scope>
</reference>
<evidence type="ECO:0000313" key="4">
    <source>
        <dbReference type="Proteomes" id="UP001158576"/>
    </source>
</evidence>
<dbReference type="EMBL" id="OU015566">
    <property type="protein sequence ID" value="CAG5104191.1"/>
    <property type="molecule type" value="Genomic_DNA"/>
</dbReference>
<proteinExistence type="predicted"/>
<evidence type="ECO:0000256" key="1">
    <source>
        <dbReference type="SAM" id="MobiDB-lite"/>
    </source>
</evidence>
<sequence>MTENSEDEIKFDEKSFDPPIWKLKRYQNALLVFWGFAAVYALRVNLSVAIVQMVPPVKNSTKGECANSSFTTPQVSYSKPNDPTYDWTPEQQGIILGTFFMGTSLRKSLADT</sequence>
<keyword evidence="2" id="KW-1133">Transmembrane helix</keyword>
<feature type="compositionally biased region" description="Polar residues" evidence="1">
    <location>
        <begin position="60"/>
        <end position="81"/>
    </location>
</feature>
<keyword evidence="4" id="KW-1185">Reference proteome</keyword>
<keyword evidence="2" id="KW-0812">Transmembrane</keyword>
<dbReference type="Proteomes" id="UP001158576">
    <property type="component" value="Chromosome 1"/>
</dbReference>
<name>A0ABN7SMI3_OIKDI</name>
<feature type="transmembrane region" description="Helical" evidence="2">
    <location>
        <begin position="31"/>
        <end position="51"/>
    </location>
</feature>
<evidence type="ECO:0000256" key="2">
    <source>
        <dbReference type="SAM" id="Phobius"/>
    </source>
</evidence>
<gene>
    <name evidence="3" type="ORF">OKIOD_LOCUS9902</name>
</gene>
<keyword evidence="2" id="KW-0472">Membrane</keyword>
<accession>A0ABN7SMI3</accession>
<protein>
    <submittedName>
        <fullName evidence="3">Oidioi.mRNA.OKI2018_I69.chr1.g1137.t1.cds</fullName>
    </submittedName>
</protein>
<feature type="region of interest" description="Disordered" evidence="1">
    <location>
        <begin position="60"/>
        <end position="83"/>
    </location>
</feature>